<accession>A0A392VA68</accession>
<dbReference type="AlphaFoldDB" id="A0A392VA68"/>
<dbReference type="Proteomes" id="UP000265520">
    <property type="component" value="Unassembled WGS sequence"/>
</dbReference>
<name>A0A392VA68_9FABA</name>
<comment type="caution">
    <text evidence="1">The sequence shown here is derived from an EMBL/GenBank/DDBJ whole genome shotgun (WGS) entry which is preliminary data.</text>
</comment>
<sequence length="70" mass="7791">SLKLADAPENPKILTMVATARQCSLSELVAEARQIAPKSSKSLEWVANLRQYSLSEHFKLQKLNSLAHKT</sequence>
<feature type="non-terminal residue" evidence="1">
    <location>
        <position position="1"/>
    </location>
</feature>
<protein>
    <submittedName>
        <fullName evidence="1">Uncharacterized protein</fullName>
    </submittedName>
</protein>
<evidence type="ECO:0000313" key="1">
    <source>
        <dbReference type="EMBL" id="MCI85017.1"/>
    </source>
</evidence>
<reference evidence="1 2" key="1">
    <citation type="journal article" date="2018" name="Front. Plant Sci.">
        <title>Red Clover (Trifolium pratense) and Zigzag Clover (T. medium) - A Picture of Genomic Similarities and Differences.</title>
        <authorList>
            <person name="Dluhosova J."/>
            <person name="Istvanek J."/>
            <person name="Nedelnik J."/>
            <person name="Repkova J."/>
        </authorList>
    </citation>
    <scope>NUCLEOTIDE SEQUENCE [LARGE SCALE GENOMIC DNA]</scope>
    <source>
        <strain evidence="2">cv. 10/8</strain>
        <tissue evidence="1">Leaf</tissue>
    </source>
</reference>
<evidence type="ECO:0000313" key="2">
    <source>
        <dbReference type="Proteomes" id="UP000265520"/>
    </source>
</evidence>
<organism evidence="1 2">
    <name type="scientific">Trifolium medium</name>
    <dbReference type="NCBI Taxonomy" id="97028"/>
    <lineage>
        <taxon>Eukaryota</taxon>
        <taxon>Viridiplantae</taxon>
        <taxon>Streptophyta</taxon>
        <taxon>Embryophyta</taxon>
        <taxon>Tracheophyta</taxon>
        <taxon>Spermatophyta</taxon>
        <taxon>Magnoliopsida</taxon>
        <taxon>eudicotyledons</taxon>
        <taxon>Gunneridae</taxon>
        <taxon>Pentapetalae</taxon>
        <taxon>rosids</taxon>
        <taxon>fabids</taxon>
        <taxon>Fabales</taxon>
        <taxon>Fabaceae</taxon>
        <taxon>Papilionoideae</taxon>
        <taxon>50 kb inversion clade</taxon>
        <taxon>NPAAA clade</taxon>
        <taxon>Hologalegina</taxon>
        <taxon>IRL clade</taxon>
        <taxon>Trifolieae</taxon>
        <taxon>Trifolium</taxon>
    </lineage>
</organism>
<proteinExistence type="predicted"/>
<dbReference type="EMBL" id="LXQA011105038">
    <property type="protein sequence ID" value="MCI85017.1"/>
    <property type="molecule type" value="Genomic_DNA"/>
</dbReference>
<keyword evidence="2" id="KW-1185">Reference proteome</keyword>